<dbReference type="AlphaFoldDB" id="A0A2P8EAC8"/>
<proteinExistence type="predicted"/>
<feature type="chain" id="PRO_5015164466" evidence="1">
    <location>
        <begin position="24"/>
        <end position="153"/>
    </location>
</feature>
<name>A0A2P8EAC8_9BACT</name>
<keyword evidence="3" id="KW-1185">Reference proteome</keyword>
<reference evidence="2 3" key="1">
    <citation type="submission" date="2018-03" db="EMBL/GenBank/DDBJ databases">
        <title>Genomic Encyclopedia of Archaeal and Bacterial Type Strains, Phase II (KMG-II): from individual species to whole genera.</title>
        <authorList>
            <person name="Goeker M."/>
        </authorList>
    </citation>
    <scope>NUCLEOTIDE SEQUENCE [LARGE SCALE GENOMIC DNA]</scope>
    <source>
        <strain evidence="2 3">DSM 28057</strain>
    </source>
</reference>
<dbReference type="EMBL" id="PYGF01000002">
    <property type="protein sequence ID" value="PSL06431.1"/>
    <property type="molecule type" value="Genomic_DNA"/>
</dbReference>
<organism evidence="2 3">
    <name type="scientific">Cecembia rubra</name>
    <dbReference type="NCBI Taxonomy" id="1485585"/>
    <lineage>
        <taxon>Bacteria</taxon>
        <taxon>Pseudomonadati</taxon>
        <taxon>Bacteroidota</taxon>
        <taxon>Cytophagia</taxon>
        <taxon>Cytophagales</taxon>
        <taxon>Cyclobacteriaceae</taxon>
        <taxon>Cecembia</taxon>
    </lineage>
</organism>
<gene>
    <name evidence="2" type="ORF">CLV48_102247</name>
</gene>
<keyword evidence="1" id="KW-0732">Signal</keyword>
<dbReference type="OrthoDB" id="893223at2"/>
<protein>
    <submittedName>
        <fullName evidence="2">Uncharacterized protein</fullName>
    </submittedName>
</protein>
<sequence>MKKIKIFSLGIAMFMGLFITSCDLDPTEALRDIIKEDFGYLPVIANFTLASPTASATAPIAGTNCTFDLRYWSEGEIDKIQFWVRIGAGSPQLVDEKPYSPAFSNITKTDSLLFNYTIPTTVPTGTVVAMEARVTNKNVPDFPVSRTVNVTVR</sequence>
<evidence type="ECO:0000313" key="3">
    <source>
        <dbReference type="Proteomes" id="UP000240708"/>
    </source>
</evidence>
<accession>A0A2P8EAC8</accession>
<evidence type="ECO:0000313" key="2">
    <source>
        <dbReference type="EMBL" id="PSL06431.1"/>
    </source>
</evidence>
<dbReference type="RefSeq" id="WP_146140072.1">
    <property type="nucleotide sequence ID" value="NZ_JAUVYL010000083.1"/>
</dbReference>
<dbReference type="PROSITE" id="PS51257">
    <property type="entry name" value="PROKAR_LIPOPROTEIN"/>
    <property type="match status" value="1"/>
</dbReference>
<comment type="caution">
    <text evidence="2">The sequence shown here is derived from an EMBL/GenBank/DDBJ whole genome shotgun (WGS) entry which is preliminary data.</text>
</comment>
<feature type="signal peptide" evidence="1">
    <location>
        <begin position="1"/>
        <end position="23"/>
    </location>
</feature>
<dbReference type="Proteomes" id="UP000240708">
    <property type="component" value="Unassembled WGS sequence"/>
</dbReference>
<evidence type="ECO:0000256" key="1">
    <source>
        <dbReference type="SAM" id="SignalP"/>
    </source>
</evidence>